<dbReference type="GO" id="GO:0005737">
    <property type="term" value="C:cytoplasm"/>
    <property type="evidence" value="ECO:0007669"/>
    <property type="project" value="TreeGrafter"/>
</dbReference>
<keyword evidence="11" id="KW-1185">Reference proteome</keyword>
<organism evidence="10 11">
    <name type="scientific">Ramazzottius varieornatus</name>
    <name type="common">Water bear</name>
    <name type="synonym">Tardigrade</name>
    <dbReference type="NCBI Taxonomy" id="947166"/>
    <lineage>
        <taxon>Eukaryota</taxon>
        <taxon>Metazoa</taxon>
        <taxon>Ecdysozoa</taxon>
        <taxon>Tardigrada</taxon>
        <taxon>Eutardigrada</taxon>
        <taxon>Parachela</taxon>
        <taxon>Hypsibioidea</taxon>
        <taxon>Ramazzottiidae</taxon>
        <taxon>Ramazzottius</taxon>
    </lineage>
</organism>
<dbReference type="InterPro" id="IPR050182">
    <property type="entry name" value="Cytochrome_P450_fam2"/>
</dbReference>
<evidence type="ECO:0000256" key="2">
    <source>
        <dbReference type="ARBA" id="ARBA00010617"/>
    </source>
</evidence>
<dbReference type="Gene3D" id="1.10.630.10">
    <property type="entry name" value="Cytochrome P450"/>
    <property type="match status" value="1"/>
</dbReference>
<dbReference type="AlphaFoldDB" id="A0A1D1V7N1"/>
<dbReference type="InterPro" id="IPR017972">
    <property type="entry name" value="Cyt_P450_CS"/>
</dbReference>
<dbReference type="Pfam" id="PF00067">
    <property type="entry name" value="p450"/>
    <property type="match status" value="1"/>
</dbReference>
<dbReference type="PROSITE" id="PS00086">
    <property type="entry name" value="CYTOCHROME_P450"/>
    <property type="match status" value="1"/>
</dbReference>
<evidence type="ECO:0000256" key="9">
    <source>
        <dbReference type="SAM" id="Phobius"/>
    </source>
</evidence>
<dbReference type="GO" id="GO:0008395">
    <property type="term" value="F:steroid hydroxylase activity"/>
    <property type="evidence" value="ECO:0007669"/>
    <property type="project" value="TreeGrafter"/>
</dbReference>
<dbReference type="FunFam" id="1.10.630.10:FF:000036">
    <property type="entry name" value="CYtochrome P450 family"/>
    <property type="match status" value="1"/>
</dbReference>
<evidence type="ECO:0008006" key="12">
    <source>
        <dbReference type="Google" id="ProtNLM"/>
    </source>
</evidence>
<evidence type="ECO:0000256" key="8">
    <source>
        <dbReference type="RuleBase" id="RU000461"/>
    </source>
</evidence>
<dbReference type="OrthoDB" id="1055148at2759"/>
<evidence type="ECO:0000313" key="11">
    <source>
        <dbReference type="Proteomes" id="UP000186922"/>
    </source>
</evidence>
<reference evidence="10 11" key="1">
    <citation type="journal article" date="2016" name="Nat. Commun.">
        <title>Extremotolerant tardigrade genome and improved radiotolerance of human cultured cells by tardigrade-unique protein.</title>
        <authorList>
            <person name="Hashimoto T."/>
            <person name="Horikawa D.D."/>
            <person name="Saito Y."/>
            <person name="Kuwahara H."/>
            <person name="Kozuka-Hata H."/>
            <person name="Shin-I T."/>
            <person name="Minakuchi Y."/>
            <person name="Ohishi K."/>
            <person name="Motoyama A."/>
            <person name="Aizu T."/>
            <person name="Enomoto A."/>
            <person name="Kondo K."/>
            <person name="Tanaka S."/>
            <person name="Hara Y."/>
            <person name="Koshikawa S."/>
            <person name="Sagara H."/>
            <person name="Miura T."/>
            <person name="Yokobori S."/>
            <person name="Miyagawa K."/>
            <person name="Suzuki Y."/>
            <person name="Kubo T."/>
            <person name="Oyama M."/>
            <person name="Kohara Y."/>
            <person name="Fujiyama A."/>
            <person name="Arakawa K."/>
            <person name="Katayama T."/>
            <person name="Toyoda A."/>
            <person name="Kunieda T."/>
        </authorList>
    </citation>
    <scope>NUCLEOTIDE SEQUENCE [LARGE SCALE GENOMIC DNA]</scope>
    <source>
        <strain evidence="10 11">YOKOZUNA-1</strain>
    </source>
</reference>
<sequence length="496" mass="56667">MAEWSDSTVVLLLTVITGLVLWMCIRKRRPPSLPPGPWNAPLVGCAVLLDPKNPVKTFCDWAEKYGKLFYCKMGKDPWIVLNDVNILKEVYASVDCQSRPQNAGVVLRKAESGGHCGVIFADGKEWKEHRRFTMRTLRDHGMGRRLIENKVAEEVEYLAELFEKSDEQPFDNKVAICTAVANVISSVVSGIRYEVDDLQFVSLLENIAFLFRGNFTTLMINSYLWLRFVPPFRAVFMELFKRARSVSDYFLALTNESFKTWVPGSDRTFMDSYITALNNKEFETFDKMQLSYMAEDLMEAGFETSSTVLRWAFLLMCVHPEIQSRVQAELDAVSTGDETFRPSHQLNQPYAEAVLLEVQRFASIVPLGVFHVTSATMKIDRYEIPKDFHMLPNLYFIHHDERIWEKPDEFIPERFLSVDGTAVVVPEAYVPFGLGLRRCPGESLARVELHMFFSTILKRFRLTVSNDFNGDLTPVFGTTLDTPPHAIVATKRYALG</sequence>
<dbReference type="GO" id="GO:0005506">
    <property type="term" value="F:iron ion binding"/>
    <property type="evidence" value="ECO:0007669"/>
    <property type="project" value="InterPro"/>
</dbReference>
<dbReference type="STRING" id="947166.A0A1D1V7N1"/>
<dbReference type="PRINTS" id="PR00385">
    <property type="entry name" value="P450"/>
</dbReference>
<name>A0A1D1V7N1_RAMVA</name>
<keyword evidence="7 8" id="KW-0349">Heme</keyword>
<dbReference type="PRINTS" id="PR00463">
    <property type="entry name" value="EP450I"/>
</dbReference>
<comment type="similarity">
    <text evidence="2 8">Belongs to the cytochrome P450 family.</text>
</comment>
<dbReference type="GO" id="GO:0020037">
    <property type="term" value="F:heme binding"/>
    <property type="evidence" value="ECO:0007669"/>
    <property type="project" value="InterPro"/>
</dbReference>
<dbReference type="GO" id="GO:0006082">
    <property type="term" value="P:organic acid metabolic process"/>
    <property type="evidence" value="ECO:0007669"/>
    <property type="project" value="TreeGrafter"/>
</dbReference>
<keyword evidence="9" id="KW-0472">Membrane</keyword>
<dbReference type="PANTHER" id="PTHR24300">
    <property type="entry name" value="CYTOCHROME P450 508A4-RELATED"/>
    <property type="match status" value="1"/>
</dbReference>
<dbReference type="InterPro" id="IPR001128">
    <property type="entry name" value="Cyt_P450"/>
</dbReference>
<proteinExistence type="inferred from homology"/>
<keyword evidence="3 7" id="KW-0479">Metal-binding</keyword>
<dbReference type="EMBL" id="BDGG01000003">
    <property type="protein sequence ID" value="GAU96062.1"/>
    <property type="molecule type" value="Genomic_DNA"/>
</dbReference>
<evidence type="ECO:0000256" key="4">
    <source>
        <dbReference type="ARBA" id="ARBA00023002"/>
    </source>
</evidence>
<evidence type="ECO:0000256" key="3">
    <source>
        <dbReference type="ARBA" id="ARBA00022723"/>
    </source>
</evidence>
<gene>
    <name evidence="10" type="primary">RvY_07560-1</name>
    <name evidence="10" type="synonym">RvY_07560.1</name>
    <name evidence="10" type="ORF">RvY_07560</name>
</gene>
<feature type="binding site" description="axial binding residue" evidence="7">
    <location>
        <position position="439"/>
    </location>
    <ligand>
        <name>heme</name>
        <dbReference type="ChEBI" id="CHEBI:30413"/>
    </ligand>
    <ligandPart>
        <name>Fe</name>
        <dbReference type="ChEBI" id="CHEBI:18248"/>
    </ligandPart>
</feature>
<evidence type="ECO:0000313" key="10">
    <source>
        <dbReference type="EMBL" id="GAU96062.1"/>
    </source>
</evidence>
<keyword evidence="5 7" id="KW-0408">Iron</keyword>
<comment type="caution">
    <text evidence="10">The sequence shown here is derived from an EMBL/GenBank/DDBJ whole genome shotgun (WGS) entry which is preliminary data.</text>
</comment>
<dbReference type="Proteomes" id="UP000186922">
    <property type="component" value="Unassembled WGS sequence"/>
</dbReference>
<evidence type="ECO:0000256" key="1">
    <source>
        <dbReference type="ARBA" id="ARBA00001971"/>
    </source>
</evidence>
<dbReference type="InterPro" id="IPR002401">
    <property type="entry name" value="Cyt_P450_E_grp-I"/>
</dbReference>
<evidence type="ECO:0000256" key="7">
    <source>
        <dbReference type="PIRSR" id="PIRSR602401-1"/>
    </source>
</evidence>
<protein>
    <recommendedName>
        <fullName evidence="12">Cytochrome P450</fullName>
    </recommendedName>
</protein>
<accession>A0A1D1V7N1</accession>
<dbReference type="GO" id="GO:0006805">
    <property type="term" value="P:xenobiotic metabolic process"/>
    <property type="evidence" value="ECO:0007669"/>
    <property type="project" value="TreeGrafter"/>
</dbReference>
<dbReference type="InterPro" id="IPR036396">
    <property type="entry name" value="Cyt_P450_sf"/>
</dbReference>
<keyword evidence="4 8" id="KW-0560">Oxidoreductase</keyword>
<dbReference type="SUPFAM" id="SSF48264">
    <property type="entry name" value="Cytochrome P450"/>
    <property type="match status" value="1"/>
</dbReference>
<comment type="cofactor">
    <cofactor evidence="1 7">
        <name>heme</name>
        <dbReference type="ChEBI" id="CHEBI:30413"/>
    </cofactor>
</comment>
<keyword evidence="9" id="KW-1133">Transmembrane helix</keyword>
<feature type="transmembrane region" description="Helical" evidence="9">
    <location>
        <begin position="6"/>
        <end position="25"/>
    </location>
</feature>
<evidence type="ECO:0000256" key="5">
    <source>
        <dbReference type="ARBA" id="ARBA00023004"/>
    </source>
</evidence>
<evidence type="ECO:0000256" key="6">
    <source>
        <dbReference type="ARBA" id="ARBA00023033"/>
    </source>
</evidence>
<dbReference type="GO" id="GO:0016712">
    <property type="term" value="F:oxidoreductase activity, acting on paired donors, with incorporation or reduction of molecular oxygen, reduced flavin or flavoprotein as one donor, and incorporation of one atom of oxygen"/>
    <property type="evidence" value="ECO:0007669"/>
    <property type="project" value="TreeGrafter"/>
</dbReference>
<keyword evidence="9" id="KW-0812">Transmembrane</keyword>
<keyword evidence="6 8" id="KW-0503">Monooxygenase</keyword>
<dbReference type="PANTHER" id="PTHR24300:SF403">
    <property type="entry name" value="CYTOCHROME P450 306A1"/>
    <property type="match status" value="1"/>
</dbReference>